<accession>A0A1U9KAN8</accession>
<proteinExistence type="inferred from homology"/>
<evidence type="ECO:0000313" key="7">
    <source>
        <dbReference type="EMBL" id="AQS57092.1"/>
    </source>
</evidence>
<sequence length="414" mass="49655">MRETIKQYKRLYRCLKKTYKRLFRLMSRLPVKKDSIVFESFRGVQYSCNPRAIYEYMRQYHPHFRMVWSVDKRSVDYFEKHRIPYVKRSSIRWMFWMARAQYWVTNSRLPLWLPKPKHTTYVQTWHGTTLKKLAGDMDEVHMPGTDTVKYKRNFFKESGKWDVLISPNAYSTDIFRRAFLFGKTLIETGYPRNDYLYTHNNRQAIEQLKTTYDIPKDKKVLLYAPTWRDDQSYEKGRYKFDLPLDLNLLKQKLGEEYVVILRMHYLVAENFDLSPYEGFVYDYSTNVDIRDLYLISDLLITDYSSVFFDYANLRRPIVFYMFDIDQYRDTLRGFYFDIEKNAPGPIVKTTEEVVEAIESFAAQNFAVPPSFHPFYDKFCYLEDGEATKRVVERVFLGKDLTQETANTAVTTSTR</sequence>
<dbReference type="GO" id="GO:0047355">
    <property type="term" value="F:CDP-glycerol glycerophosphotransferase activity"/>
    <property type="evidence" value="ECO:0007669"/>
    <property type="project" value="InterPro"/>
</dbReference>
<dbReference type="InterPro" id="IPR051612">
    <property type="entry name" value="Teichoic_Acid_Biosynth"/>
</dbReference>
<organism evidence="7 8">
    <name type="scientific">Novibacillus thermophilus</name>
    <dbReference type="NCBI Taxonomy" id="1471761"/>
    <lineage>
        <taxon>Bacteria</taxon>
        <taxon>Bacillati</taxon>
        <taxon>Bacillota</taxon>
        <taxon>Bacilli</taxon>
        <taxon>Bacillales</taxon>
        <taxon>Thermoactinomycetaceae</taxon>
        <taxon>Novibacillus</taxon>
    </lineage>
</organism>
<dbReference type="GO" id="GO:0019350">
    <property type="term" value="P:teichoic acid biosynthetic process"/>
    <property type="evidence" value="ECO:0007669"/>
    <property type="project" value="UniProtKB-KW"/>
</dbReference>
<dbReference type="InterPro" id="IPR043149">
    <property type="entry name" value="TagF_N"/>
</dbReference>
<comment type="subcellular location">
    <subcellularLocation>
        <location evidence="1">Cell membrane</location>
        <topology evidence="1">Peripheral membrane protein</topology>
    </subcellularLocation>
</comment>
<gene>
    <name evidence="7" type="ORF">B0W44_16375</name>
</gene>
<keyword evidence="5" id="KW-0777">Teichoic acid biosynthesis</keyword>
<dbReference type="Proteomes" id="UP000188603">
    <property type="component" value="Chromosome"/>
</dbReference>
<dbReference type="Pfam" id="PF04464">
    <property type="entry name" value="Glyphos_transf"/>
    <property type="match status" value="1"/>
</dbReference>
<evidence type="ECO:0000256" key="4">
    <source>
        <dbReference type="ARBA" id="ARBA00022679"/>
    </source>
</evidence>
<keyword evidence="3" id="KW-1003">Cell membrane</keyword>
<dbReference type="GO" id="GO:0005886">
    <property type="term" value="C:plasma membrane"/>
    <property type="evidence" value="ECO:0007669"/>
    <property type="project" value="UniProtKB-SubCell"/>
</dbReference>
<dbReference type="InterPro" id="IPR043148">
    <property type="entry name" value="TagF_C"/>
</dbReference>
<evidence type="ECO:0000256" key="6">
    <source>
        <dbReference type="ARBA" id="ARBA00023136"/>
    </source>
</evidence>
<keyword evidence="4" id="KW-0808">Transferase</keyword>
<dbReference type="EMBL" id="CP019699">
    <property type="protein sequence ID" value="AQS57092.1"/>
    <property type="molecule type" value="Genomic_DNA"/>
</dbReference>
<dbReference type="STRING" id="1471761.B0W44_16375"/>
<dbReference type="AlphaFoldDB" id="A0A1U9KAN8"/>
<protein>
    <recommendedName>
        <fullName evidence="9">CDP-glycerol--glycerophosphate glycerophosphotransferase</fullName>
    </recommendedName>
</protein>
<reference evidence="7 8" key="1">
    <citation type="journal article" date="2015" name="Int. J. Syst. Evol. Microbiol.">
        <title>Novibacillus thermophilus gen. nov., sp. nov., a Gram-staining-negative and moderately thermophilic member of the family Thermoactinomycetaceae.</title>
        <authorList>
            <person name="Yang G."/>
            <person name="Chen J."/>
            <person name="Zhou S."/>
        </authorList>
    </citation>
    <scope>NUCLEOTIDE SEQUENCE [LARGE SCALE GENOMIC DNA]</scope>
    <source>
        <strain evidence="7 8">SG-1</strain>
    </source>
</reference>
<evidence type="ECO:0000256" key="3">
    <source>
        <dbReference type="ARBA" id="ARBA00022475"/>
    </source>
</evidence>
<dbReference type="KEGG" id="ntr:B0W44_16375"/>
<dbReference type="SUPFAM" id="SSF53756">
    <property type="entry name" value="UDP-Glycosyltransferase/glycogen phosphorylase"/>
    <property type="match status" value="1"/>
</dbReference>
<comment type="similarity">
    <text evidence="2">Belongs to the CDP-glycerol glycerophosphotransferase family.</text>
</comment>
<keyword evidence="6" id="KW-0472">Membrane</keyword>
<dbReference type="PANTHER" id="PTHR37316">
    <property type="entry name" value="TEICHOIC ACID GLYCEROL-PHOSPHATE PRIMASE"/>
    <property type="match status" value="1"/>
</dbReference>
<evidence type="ECO:0000256" key="5">
    <source>
        <dbReference type="ARBA" id="ARBA00022944"/>
    </source>
</evidence>
<evidence type="ECO:0000313" key="8">
    <source>
        <dbReference type="Proteomes" id="UP000188603"/>
    </source>
</evidence>
<keyword evidence="8" id="KW-1185">Reference proteome</keyword>
<dbReference type="InterPro" id="IPR007554">
    <property type="entry name" value="Glycerophosphate_synth"/>
</dbReference>
<evidence type="ECO:0000256" key="2">
    <source>
        <dbReference type="ARBA" id="ARBA00010488"/>
    </source>
</evidence>
<dbReference type="Gene3D" id="3.40.50.11820">
    <property type="match status" value="1"/>
</dbReference>
<dbReference type="Gene3D" id="3.40.50.12580">
    <property type="match status" value="1"/>
</dbReference>
<evidence type="ECO:0008006" key="9">
    <source>
        <dbReference type="Google" id="ProtNLM"/>
    </source>
</evidence>
<dbReference type="PANTHER" id="PTHR37316:SF3">
    <property type="entry name" value="TEICHOIC ACID GLYCEROL-PHOSPHATE TRANSFERASE"/>
    <property type="match status" value="1"/>
</dbReference>
<evidence type="ECO:0000256" key="1">
    <source>
        <dbReference type="ARBA" id="ARBA00004202"/>
    </source>
</evidence>
<name>A0A1U9KAN8_9BACL</name>